<proteinExistence type="predicted"/>
<evidence type="ECO:0000256" key="1">
    <source>
        <dbReference type="ARBA" id="ARBA00023002"/>
    </source>
</evidence>
<dbReference type="AlphaFoldDB" id="A0A932HZN9"/>
<dbReference type="SUPFAM" id="SSF50475">
    <property type="entry name" value="FMN-binding split barrel"/>
    <property type="match status" value="1"/>
</dbReference>
<dbReference type="SMART" id="SM00903">
    <property type="entry name" value="Flavin_Reduct"/>
    <property type="match status" value="1"/>
</dbReference>
<keyword evidence="1" id="KW-0560">Oxidoreductase</keyword>
<evidence type="ECO:0000259" key="2">
    <source>
        <dbReference type="SMART" id="SM00903"/>
    </source>
</evidence>
<evidence type="ECO:0000313" key="3">
    <source>
        <dbReference type="EMBL" id="MBI3127265.1"/>
    </source>
</evidence>
<dbReference type="InterPro" id="IPR012349">
    <property type="entry name" value="Split_barrel_FMN-bd"/>
</dbReference>
<dbReference type="Pfam" id="PF01613">
    <property type="entry name" value="Flavin_Reduct"/>
    <property type="match status" value="1"/>
</dbReference>
<organism evidence="3 4">
    <name type="scientific">Tectimicrobiota bacterium</name>
    <dbReference type="NCBI Taxonomy" id="2528274"/>
    <lineage>
        <taxon>Bacteria</taxon>
        <taxon>Pseudomonadati</taxon>
        <taxon>Nitrospinota/Tectimicrobiota group</taxon>
        <taxon>Candidatus Tectimicrobiota</taxon>
    </lineage>
</organism>
<name>A0A932HZN9_UNCTE</name>
<dbReference type="GO" id="GO:0010181">
    <property type="term" value="F:FMN binding"/>
    <property type="evidence" value="ECO:0007669"/>
    <property type="project" value="InterPro"/>
</dbReference>
<dbReference type="GO" id="GO:0042602">
    <property type="term" value="F:riboflavin reductase (NADPH) activity"/>
    <property type="evidence" value="ECO:0007669"/>
    <property type="project" value="TreeGrafter"/>
</dbReference>
<dbReference type="PANTHER" id="PTHR30466:SF1">
    <property type="entry name" value="FMN REDUCTASE (NADH) RUTF"/>
    <property type="match status" value="1"/>
</dbReference>
<protein>
    <submittedName>
        <fullName evidence="3">Flavin reductase</fullName>
    </submittedName>
</protein>
<dbReference type="PANTHER" id="PTHR30466">
    <property type="entry name" value="FLAVIN REDUCTASE"/>
    <property type="match status" value="1"/>
</dbReference>
<dbReference type="EMBL" id="JACPUR010000017">
    <property type="protein sequence ID" value="MBI3127265.1"/>
    <property type="molecule type" value="Genomic_DNA"/>
</dbReference>
<sequence length="168" mass="18192">MGIDPKLFRSALGRFATGVTVVTVKNGSACRGMTANAFSSVSLDPPLVLVCVDQRAVSLDLIRRARCFAINFLAEEQKKLSDWFAGKGKDVPDQFAEIPNEIGENGSPVLGGHIGALECDLHEEHKGGDHAIFVGRVTRVLLPEEVRAPLLFYASAYRKMNMGATFDA</sequence>
<evidence type="ECO:0000313" key="4">
    <source>
        <dbReference type="Proteomes" id="UP000782312"/>
    </source>
</evidence>
<dbReference type="InterPro" id="IPR050268">
    <property type="entry name" value="NADH-dep_flavin_reductase"/>
</dbReference>
<comment type="caution">
    <text evidence="3">The sequence shown here is derived from an EMBL/GenBank/DDBJ whole genome shotgun (WGS) entry which is preliminary data.</text>
</comment>
<dbReference type="Proteomes" id="UP000782312">
    <property type="component" value="Unassembled WGS sequence"/>
</dbReference>
<gene>
    <name evidence="3" type="ORF">HYZ11_06645</name>
</gene>
<dbReference type="InterPro" id="IPR002563">
    <property type="entry name" value="Flavin_Rdtase-like_dom"/>
</dbReference>
<dbReference type="Gene3D" id="2.30.110.10">
    <property type="entry name" value="Electron Transport, Fmn-binding Protein, Chain A"/>
    <property type="match status" value="1"/>
</dbReference>
<accession>A0A932HZN9</accession>
<feature type="domain" description="Flavin reductase like" evidence="2">
    <location>
        <begin position="12"/>
        <end position="159"/>
    </location>
</feature>
<reference evidence="3" key="1">
    <citation type="submission" date="2020-07" db="EMBL/GenBank/DDBJ databases">
        <title>Huge and variable diversity of episymbiotic CPR bacteria and DPANN archaea in groundwater ecosystems.</title>
        <authorList>
            <person name="He C.Y."/>
            <person name="Keren R."/>
            <person name="Whittaker M."/>
            <person name="Farag I.F."/>
            <person name="Doudna J."/>
            <person name="Cate J.H.D."/>
            <person name="Banfield J.F."/>
        </authorList>
    </citation>
    <scope>NUCLEOTIDE SEQUENCE</scope>
    <source>
        <strain evidence="3">NC_groundwater_763_Ag_S-0.2um_68_21</strain>
    </source>
</reference>